<feature type="transmembrane region" description="Helical" evidence="1">
    <location>
        <begin position="41"/>
        <end position="65"/>
    </location>
</feature>
<dbReference type="STRING" id="866895.HBHAL_2693"/>
<dbReference type="RefSeq" id="WP_014642937.1">
    <property type="nucleotide sequence ID" value="NC_017668.1"/>
</dbReference>
<dbReference type="EMBL" id="HE717023">
    <property type="protein sequence ID" value="CCG45043.1"/>
    <property type="molecule type" value="Genomic_DNA"/>
</dbReference>
<dbReference type="KEGG" id="hhd:HBHAL_2693"/>
<accession>I0JLM3</accession>
<feature type="transmembrane region" description="Helical" evidence="1">
    <location>
        <begin position="109"/>
        <end position="131"/>
    </location>
</feature>
<reference evidence="2 3" key="1">
    <citation type="journal article" date="2013" name="Environ. Microbiol.">
        <title>Chloride and organic osmolytes: a hybrid strategy to cope with elevated salinities by the moderately halophilic, chloride-dependent bacterium Halobacillus halophilus.</title>
        <authorList>
            <person name="Saum S.H."/>
            <person name="Pfeiffer F."/>
            <person name="Palm P."/>
            <person name="Rampp M."/>
            <person name="Schuster S.C."/>
            <person name="Muller V."/>
            <person name="Oesterhelt D."/>
        </authorList>
    </citation>
    <scope>NUCLEOTIDE SEQUENCE [LARGE SCALE GENOMIC DNA]</scope>
    <source>
        <strain evidence="3">ATCC 35676 / DSM 2266 / JCM 20832 / KCTC 3685 / LMG 17431 / NBRC 102448 / NCIMB 2269</strain>
    </source>
</reference>
<name>I0JLM3_HALH3</name>
<dbReference type="AlphaFoldDB" id="I0JLM3"/>
<organism evidence="2 3">
    <name type="scientific">Halobacillus halophilus (strain ATCC 35676 / DSM 2266 / JCM 20832 / KCTC 3685 / LMG 17431 / NBRC 102448 / NCIMB 2269)</name>
    <name type="common">Sporosarcina halophila</name>
    <dbReference type="NCBI Taxonomy" id="866895"/>
    <lineage>
        <taxon>Bacteria</taxon>
        <taxon>Bacillati</taxon>
        <taxon>Bacillota</taxon>
        <taxon>Bacilli</taxon>
        <taxon>Bacillales</taxon>
        <taxon>Bacillaceae</taxon>
        <taxon>Halobacillus</taxon>
    </lineage>
</organism>
<proteinExistence type="predicted"/>
<keyword evidence="1" id="KW-0472">Membrane</keyword>
<keyword evidence="1" id="KW-1133">Transmembrane helix</keyword>
<feature type="transmembrane region" description="Helical" evidence="1">
    <location>
        <begin position="77"/>
        <end position="97"/>
    </location>
</feature>
<protein>
    <submittedName>
        <fullName evidence="2">Uncharacterized protein</fullName>
    </submittedName>
</protein>
<sequence length="146" mass="16601">MAYFGKINAVSILVAFLFFAAAELMVNTYRLSRLLNMELSVVVNVSMLLLGIWVVGGAVVCYLVISRWMEKRKSDYLTVVLWFPYFILMTYIFVSLFPINHPADDPAPVLGLVIIGGVFVYPFILAFIIYASHSLRKKTAQYDMEE</sequence>
<gene>
    <name evidence="2" type="ordered locus">HBHAL_2693</name>
</gene>
<dbReference type="eggNOG" id="ENOG5033853">
    <property type="taxonomic scope" value="Bacteria"/>
</dbReference>
<dbReference type="Proteomes" id="UP000007397">
    <property type="component" value="Chromosome"/>
</dbReference>
<evidence type="ECO:0000313" key="2">
    <source>
        <dbReference type="EMBL" id="CCG45043.1"/>
    </source>
</evidence>
<dbReference type="HOGENOM" id="CLU_149815_0_0_9"/>
<keyword evidence="3" id="KW-1185">Reference proteome</keyword>
<keyword evidence="1" id="KW-0812">Transmembrane</keyword>
<feature type="transmembrane region" description="Helical" evidence="1">
    <location>
        <begin position="7"/>
        <end position="29"/>
    </location>
</feature>
<evidence type="ECO:0000313" key="3">
    <source>
        <dbReference type="Proteomes" id="UP000007397"/>
    </source>
</evidence>
<dbReference type="PATRIC" id="fig|866895.3.peg.1709"/>
<evidence type="ECO:0000256" key="1">
    <source>
        <dbReference type="SAM" id="Phobius"/>
    </source>
</evidence>